<dbReference type="RefSeq" id="WP_184247233.1">
    <property type="nucleotide sequence ID" value="NZ_BAAACU010000042.1"/>
</dbReference>
<evidence type="ECO:0000256" key="1">
    <source>
        <dbReference type="ARBA" id="ARBA00004141"/>
    </source>
</evidence>
<dbReference type="Pfam" id="PF12698">
    <property type="entry name" value="ABC2_membrane_3"/>
    <property type="match status" value="1"/>
</dbReference>
<dbReference type="EMBL" id="JACHON010000006">
    <property type="protein sequence ID" value="MBB6512965.1"/>
    <property type="molecule type" value="Genomic_DNA"/>
</dbReference>
<proteinExistence type="predicted"/>
<keyword evidence="4 5" id="KW-0472">Membrane</keyword>
<gene>
    <name evidence="7" type="ORF">GGQ92_001754</name>
</gene>
<dbReference type="InterPro" id="IPR051784">
    <property type="entry name" value="Nod_factor_ABC_transporter"/>
</dbReference>
<feature type="transmembrane region" description="Helical" evidence="5">
    <location>
        <begin position="52"/>
        <end position="76"/>
    </location>
</feature>
<evidence type="ECO:0000313" key="8">
    <source>
        <dbReference type="Proteomes" id="UP000572212"/>
    </source>
</evidence>
<reference evidence="7 8" key="1">
    <citation type="submission" date="2020-08" db="EMBL/GenBank/DDBJ databases">
        <title>Genomic Encyclopedia of Type Strains, Phase IV (KMG-IV): sequencing the most valuable type-strain genomes for metagenomic binning, comparative biology and taxonomic classification.</title>
        <authorList>
            <person name="Goeker M."/>
        </authorList>
    </citation>
    <scope>NUCLEOTIDE SEQUENCE [LARGE SCALE GENOMIC DNA]</scope>
    <source>
        <strain evidence="7 8">DSM 11805</strain>
    </source>
</reference>
<feature type="transmembrane region" description="Helical" evidence="5">
    <location>
        <begin position="97"/>
        <end position="121"/>
    </location>
</feature>
<dbReference type="Proteomes" id="UP000572212">
    <property type="component" value="Unassembled WGS sequence"/>
</dbReference>
<feature type="domain" description="ABC transmembrane type-2" evidence="6">
    <location>
        <begin position="20"/>
        <end position="242"/>
    </location>
</feature>
<name>A0A841RP67_9BACI</name>
<evidence type="ECO:0000256" key="4">
    <source>
        <dbReference type="ARBA" id="ARBA00023136"/>
    </source>
</evidence>
<dbReference type="PIRSF" id="PIRSF006648">
    <property type="entry name" value="DrrB"/>
    <property type="match status" value="1"/>
</dbReference>
<dbReference type="InterPro" id="IPR013525">
    <property type="entry name" value="ABC2_TM"/>
</dbReference>
<evidence type="ECO:0000313" key="7">
    <source>
        <dbReference type="EMBL" id="MBB6512965.1"/>
    </source>
</evidence>
<organism evidence="7 8">
    <name type="scientific">Gracilibacillus halotolerans</name>
    <dbReference type="NCBI Taxonomy" id="74386"/>
    <lineage>
        <taxon>Bacteria</taxon>
        <taxon>Bacillati</taxon>
        <taxon>Bacillota</taxon>
        <taxon>Bacilli</taxon>
        <taxon>Bacillales</taxon>
        <taxon>Bacillaceae</taxon>
        <taxon>Gracilibacillus</taxon>
    </lineage>
</organism>
<dbReference type="AlphaFoldDB" id="A0A841RP67"/>
<accession>A0A841RP67</accession>
<dbReference type="InterPro" id="IPR000412">
    <property type="entry name" value="ABC_2_transport"/>
</dbReference>
<dbReference type="PANTHER" id="PTHR43229">
    <property type="entry name" value="NODULATION PROTEIN J"/>
    <property type="match status" value="1"/>
</dbReference>
<evidence type="ECO:0000256" key="5">
    <source>
        <dbReference type="SAM" id="Phobius"/>
    </source>
</evidence>
<feature type="transmembrane region" description="Helical" evidence="5">
    <location>
        <begin position="133"/>
        <end position="154"/>
    </location>
</feature>
<feature type="transmembrane region" description="Helical" evidence="5">
    <location>
        <begin position="21"/>
        <end position="40"/>
    </location>
</feature>
<comment type="caution">
    <text evidence="7">The sequence shown here is derived from an EMBL/GenBank/DDBJ whole genome shotgun (WGS) entry which is preliminary data.</text>
</comment>
<evidence type="ECO:0000256" key="2">
    <source>
        <dbReference type="ARBA" id="ARBA00022692"/>
    </source>
</evidence>
<feature type="transmembrane region" description="Helical" evidence="5">
    <location>
        <begin position="166"/>
        <end position="184"/>
    </location>
</feature>
<evidence type="ECO:0000256" key="3">
    <source>
        <dbReference type="ARBA" id="ARBA00022989"/>
    </source>
</evidence>
<sequence length="245" mass="28049">MKIVINQSRIEMIRVLRNPYYLFWSLAMPIVFYIVFTKIFDVETADKEVWAAHYLMSMTVFSVMGSSIMTMGIRLVEERSQGWTRYMRVTPLSDFQYFSAKMFGQTVVHVCSIVVIFTAGILFNGVRLSIFEWLFSASWILLASLPFLAIGSLVGTMKRVDTAIGISNVLYLLLAVTGGLWMPIDVLPKVMQNISMWLPAYHFGNGAWEIVRGQLPELQNILILVGYLVVFMVLSMYIRRKQDVV</sequence>
<dbReference type="GO" id="GO:0140359">
    <property type="term" value="F:ABC-type transporter activity"/>
    <property type="evidence" value="ECO:0007669"/>
    <property type="project" value="InterPro"/>
</dbReference>
<keyword evidence="8" id="KW-1185">Reference proteome</keyword>
<dbReference type="PROSITE" id="PS51012">
    <property type="entry name" value="ABC_TM2"/>
    <property type="match status" value="1"/>
</dbReference>
<dbReference type="PANTHER" id="PTHR43229:SF2">
    <property type="entry name" value="NODULATION PROTEIN J"/>
    <property type="match status" value="1"/>
</dbReference>
<evidence type="ECO:0000259" key="6">
    <source>
        <dbReference type="PROSITE" id="PS51012"/>
    </source>
</evidence>
<dbReference type="GO" id="GO:0043190">
    <property type="term" value="C:ATP-binding cassette (ABC) transporter complex"/>
    <property type="evidence" value="ECO:0007669"/>
    <property type="project" value="InterPro"/>
</dbReference>
<comment type="subcellular location">
    <subcellularLocation>
        <location evidence="1">Membrane</location>
        <topology evidence="1">Multi-pass membrane protein</topology>
    </subcellularLocation>
</comment>
<feature type="transmembrane region" description="Helical" evidence="5">
    <location>
        <begin position="218"/>
        <end position="238"/>
    </location>
</feature>
<keyword evidence="2 5" id="KW-0812">Transmembrane</keyword>
<protein>
    <submittedName>
        <fullName evidence="7">ABC-2 type transport system permease protein</fullName>
    </submittedName>
</protein>
<keyword evidence="3 5" id="KW-1133">Transmembrane helix</keyword>
<dbReference type="InterPro" id="IPR047817">
    <property type="entry name" value="ABC2_TM_bact-type"/>
</dbReference>